<dbReference type="Proteomes" id="UP001609176">
    <property type="component" value="Unassembled WGS sequence"/>
</dbReference>
<gene>
    <name evidence="5" type="ORF">ACHIPV_29085</name>
    <name evidence="3" type="ORF">ACHIPZ_02260</name>
    <name evidence="4" type="ORF">ACHIRB_26070</name>
</gene>
<evidence type="ECO:0000313" key="3">
    <source>
        <dbReference type="EMBL" id="MFH5207054.1"/>
    </source>
</evidence>
<dbReference type="EMBL" id="JBIMSN010000127">
    <property type="protein sequence ID" value="MFH5232010.1"/>
    <property type="molecule type" value="Genomic_DNA"/>
</dbReference>
<organism evidence="3 6">
    <name type="scientific">Antrihabitans spumae</name>
    <dbReference type="NCBI Taxonomy" id="3373370"/>
    <lineage>
        <taxon>Bacteria</taxon>
        <taxon>Bacillati</taxon>
        <taxon>Actinomycetota</taxon>
        <taxon>Actinomycetes</taxon>
        <taxon>Mycobacteriales</taxon>
        <taxon>Nocardiaceae</taxon>
        <taxon>Antrihabitans</taxon>
    </lineage>
</organism>
<evidence type="ECO:0000313" key="6">
    <source>
        <dbReference type="Proteomes" id="UP001609175"/>
    </source>
</evidence>
<feature type="region of interest" description="Disordered" evidence="1">
    <location>
        <begin position="21"/>
        <end position="47"/>
    </location>
</feature>
<dbReference type="RefSeq" id="WP_395112491.1">
    <property type="nucleotide sequence ID" value="NZ_JBIMSN010000127.1"/>
</dbReference>
<evidence type="ECO:0000313" key="7">
    <source>
        <dbReference type="Proteomes" id="UP001609176"/>
    </source>
</evidence>
<dbReference type="EMBL" id="JBIMSP010000107">
    <property type="protein sequence ID" value="MFH5245888.1"/>
    <property type="molecule type" value="Genomic_DNA"/>
</dbReference>
<evidence type="ECO:0008006" key="9">
    <source>
        <dbReference type="Google" id="ProtNLM"/>
    </source>
</evidence>
<proteinExistence type="predicted"/>
<comment type="caution">
    <text evidence="3">The sequence shown here is derived from an EMBL/GenBank/DDBJ whole genome shotgun (WGS) entry which is preliminary data.</text>
</comment>
<name>A0ABW7JH19_9NOCA</name>
<reference evidence="6 7" key="1">
    <citation type="submission" date="2024-10" db="EMBL/GenBank/DDBJ databases">
        <authorList>
            <person name="Riesco R."/>
        </authorList>
    </citation>
    <scope>NUCLEOTIDE SEQUENCE [LARGE SCALE GENOMIC DNA]</scope>
    <source>
        <strain evidence="5 7">NCIMB 15448</strain>
        <strain evidence="3 6">NCIMB 15449</strain>
        <strain evidence="4 8">NCIMB 15450</strain>
    </source>
</reference>
<accession>A0ABW7JH19</accession>
<protein>
    <recommendedName>
        <fullName evidence="9">C-type lysozyme inhibitor domain-containing protein</fullName>
    </recommendedName>
</protein>
<evidence type="ECO:0000256" key="2">
    <source>
        <dbReference type="SAM" id="SignalP"/>
    </source>
</evidence>
<feature type="signal peptide" evidence="2">
    <location>
        <begin position="1"/>
        <end position="21"/>
    </location>
</feature>
<feature type="chain" id="PRO_5045033516" description="C-type lysozyme inhibitor domain-containing protein" evidence="2">
    <location>
        <begin position="22"/>
        <end position="127"/>
    </location>
</feature>
<evidence type="ECO:0000256" key="1">
    <source>
        <dbReference type="SAM" id="MobiDB-lite"/>
    </source>
</evidence>
<dbReference type="EMBL" id="JBIMSO010000005">
    <property type="protein sequence ID" value="MFH5207054.1"/>
    <property type="molecule type" value="Genomic_DNA"/>
</dbReference>
<evidence type="ECO:0000313" key="4">
    <source>
        <dbReference type="EMBL" id="MFH5232010.1"/>
    </source>
</evidence>
<evidence type="ECO:0000313" key="5">
    <source>
        <dbReference type="EMBL" id="MFH5245888.1"/>
    </source>
</evidence>
<dbReference type="PROSITE" id="PS51257">
    <property type="entry name" value="PROKAR_LIPOPROTEIN"/>
    <property type="match status" value="1"/>
</dbReference>
<keyword evidence="2" id="KW-0732">Signal</keyword>
<dbReference type="Proteomes" id="UP001609175">
    <property type="component" value="Unassembled WGS sequence"/>
</dbReference>
<evidence type="ECO:0000313" key="8">
    <source>
        <dbReference type="Proteomes" id="UP001609219"/>
    </source>
</evidence>
<sequence length="127" mass="12705">MRTILALAAALFIALTSTGCSDNGGSESGSGDGEDSALAATADGGLPDGDYTCRTYGGAGGNLSVTIDGGEYSTSSGSGEYSVDGSGEVEFSSGPWVVWNGAVLSETTFGLTDEEPADFYSVTCELD</sequence>
<keyword evidence="8" id="KW-1185">Reference proteome</keyword>
<dbReference type="Proteomes" id="UP001609219">
    <property type="component" value="Unassembled WGS sequence"/>
</dbReference>